<evidence type="ECO:0000259" key="1">
    <source>
        <dbReference type="PROSITE" id="PS50097"/>
    </source>
</evidence>
<reference evidence="2 3" key="1">
    <citation type="submission" date="2024-04" db="EMBL/GenBank/DDBJ databases">
        <authorList>
            <person name="Rising A."/>
            <person name="Reimegard J."/>
            <person name="Sonavane S."/>
            <person name="Akerstrom W."/>
            <person name="Nylinder S."/>
            <person name="Hedman E."/>
            <person name="Kallberg Y."/>
        </authorList>
    </citation>
    <scope>NUCLEOTIDE SEQUENCE [LARGE SCALE GENOMIC DNA]</scope>
</reference>
<dbReference type="FunFam" id="3.30.710.10:FF:000159">
    <property type="entry name" value="Speckle-type POZ protein B"/>
    <property type="match status" value="1"/>
</dbReference>
<keyword evidence="3" id="KW-1185">Reference proteome</keyword>
<dbReference type="EMBL" id="CAXIEN010000031">
    <property type="protein sequence ID" value="CAL1267983.1"/>
    <property type="molecule type" value="Genomic_DNA"/>
</dbReference>
<dbReference type="InterPro" id="IPR011333">
    <property type="entry name" value="SKP1/BTB/POZ_sf"/>
</dbReference>
<evidence type="ECO:0000313" key="3">
    <source>
        <dbReference type="Proteomes" id="UP001497382"/>
    </source>
</evidence>
<dbReference type="SUPFAM" id="SSF54695">
    <property type="entry name" value="POZ domain"/>
    <property type="match status" value="1"/>
</dbReference>
<comment type="caution">
    <text evidence="2">The sequence shown here is derived from an EMBL/GenBank/DDBJ whole genome shotgun (WGS) entry which is preliminary data.</text>
</comment>
<dbReference type="Gene3D" id="1.25.40.420">
    <property type="match status" value="1"/>
</dbReference>
<dbReference type="AlphaFoldDB" id="A0AAV1Z8N5"/>
<dbReference type="PROSITE" id="PS50097">
    <property type="entry name" value="BTB"/>
    <property type="match status" value="1"/>
</dbReference>
<organism evidence="2 3">
    <name type="scientific">Larinioides sclopetarius</name>
    <dbReference type="NCBI Taxonomy" id="280406"/>
    <lineage>
        <taxon>Eukaryota</taxon>
        <taxon>Metazoa</taxon>
        <taxon>Ecdysozoa</taxon>
        <taxon>Arthropoda</taxon>
        <taxon>Chelicerata</taxon>
        <taxon>Arachnida</taxon>
        <taxon>Araneae</taxon>
        <taxon>Araneomorphae</taxon>
        <taxon>Entelegynae</taxon>
        <taxon>Araneoidea</taxon>
        <taxon>Araneidae</taxon>
        <taxon>Larinioides</taxon>
    </lineage>
</organism>
<protein>
    <recommendedName>
        <fullName evidence="1">BTB domain-containing protein</fullName>
    </recommendedName>
</protein>
<dbReference type="Proteomes" id="UP001497382">
    <property type="component" value="Unassembled WGS sequence"/>
</dbReference>
<feature type="domain" description="BTB" evidence="1">
    <location>
        <begin position="156"/>
        <end position="218"/>
    </location>
</feature>
<gene>
    <name evidence="2" type="ORF">LARSCL_LOCUS3931</name>
</gene>
<dbReference type="Gene3D" id="3.30.710.10">
    <property type="entry name" value="Potassium Channel Kv1.1, Chain A"/>
    <property type="match status" value="1"/>
</dbReference>
<accession>A0AAV1Z8N5</accession>
<dbReference type="Pfam" id="PF00651">
    <property type="entry name" value="BTB"/>
    <property type="match status" value="1"/>
</dbReference>
<dbReference type="PANTHER" id="PTHR24413">
    <property type="entry name" value="SPECKLE-TYPE POZ PROTEIN"/>
    <property type="match status" value="1"/>
</dbReference>
<proteinExistence type="predicted"/>
<dbReference type="SMART" id="SM00225">
    <property type="entry name" value="BTB"/>
    <property type="match status" value="1"/>
</dbReference>
<sequence length="327" mass="37685">MTEFPFNWQLVRTSDKHQKKNRCISSLKINAKWSLVCLWSQHDPYKPEFLEIRRNSHGKEILVSGTFKLMRNGNSVLQRKFMQLIEAGFATTQIELEYSSDNYAYYYNRNYSITGTLIIPLDEAHKEHAKGVQFKSLLDLSVHFECLLKSNGAFFSDVNINCGTVSFQAHKSILCARSPVFAAMFTTKMKENQDNKVDITDLSPQIFKTLLTYIYSGKTGELSVQSAGELLFAADKYQLQDLKRVCCDYLKSYVSFENVLKTLVLGELHDKPLKDFAMDFICNSCEEFEVMEKTGEWKKLREKKPSLAMDVLIGLIKAKDRKLKCYE</sequence>
<name>A0AAV1Z8N5_9ARAC</name>
<dbReference type="InterPro" id="IPR000210">
    <property type="entry name" value="BTB/POZ_dom"/>
</dbReference>
<evidence type="ECO:0000313" key="2">
    <source>
        <dbReference type="EMBL" id="CAL1267983.1"/>
    </source>
</evidence>